<proteinExistence type="predicted"/>
<dbReference type="EMBL" id="BART01028351">
    <property type="protein sequence ID" value="GAG90177.1"/>
    <property type="molecule type" value="Genomic_DNA"/>
</dbReference>
<protein>
    <submittedName>
        <fullName evidence="1">Uncharacterized protein</fullName>
    </submittedName>
</protein>
<gene>
    <name evidence="1" type="ORF">S01H4_50013</name>
</gene>
<feature type="non-terminal residue" evidence="1">
    <location>
        <position position="1"/>
    </location>
</feature>
<organism evidence="1">
    <name type="scientific">marine sediment metagenome</name>
    <dbReference type="NCBI Taxonomy" id="412755"/>
    <lineage>
        <taxon>unclassified sequences</taxon>
        <taxon>metagenomes</taxon>
        <taxon>ecological metagenomes</taxon>
    </lineage>
</organism>
<evidence type="ECO:0000313" key="1">
    <source>
        <dbReference type="EMBL" id="GAG90177.1"/>
    </source>
</evidence>
<name>X1CAA1_9ZZZZ</name>
<accession>X1CAA1</accession>
<comment type="caution">
    <text evidence="1">The sequence shown here is derived from an EMBL/GenBank/DDBJ whole genome shotgun (WGS) entry which is preliminary data.</text>
</comment>
<dbReference type="AlphaFoldDB" id="X1CAA1"/>
<sequence length="82" mass="9370">VMLAGIPVLFISDIARFLYFWIYSCLSYEVTVPEDTGTLAVLHEKNRTGSRNINLICFIDSTFQAKVNIFGSIIRKDDDYDD</sequence>
<reference evidence="1" key="1">
    <citation type="journal article" date="2014" name="Front. Microbiol.">
        <title>High frequency of phylogenetically diverse reductive dehalogenase-homologous genes in deep subseafloor sedimentary metagenomes.</title>
        <authorList>
            <person name="Kawai M."/>
            <person name="Futagami T."/>
            <person name="Toyoda A."/>
            <person name="Takaki Y."/>
            <person name="Nishi S."/>
            <person name="Hori S."/>
            <person name="Arai W."/>
            <person name="Tsubouchi T."/>
            <person name="Morono Y."/>
            <person name="Uchiyama I."/>
            <person name="Ito T."/>
            <person name="Fujiyama A."/>
            <person name="Inagaki F."/>
            <person name="Takami H."/>
        </authorList>
    </citation>
    <scope>NUCLEOTIDE SEQUENCE</scope>
    <source>
        <strain evidence="1">Expedition CK06-06</strain>
    </source>
</reference>